<gene>
    <name evidence="4" type="ORF">RirG_216540</name>
</gene>
<accession>A0A015IQ83</accession>
<comment type="caution">
    <text evidence="4">The sequence shown here is derived from an EMBL/GenBank/DDBJ whole genome shotgun (WGS) entry which is preliminary data.</text>
</comment>
<feature type="compositionally biased region" description="Polar residues" evidence="1">
    <location>
        <begin position="155"/>
        <end position="167"/>
    </location>
</feature>
<dbReference type="AlphaFoldDB" id="A0A015IQ83"/>
<dbReference type="PROSITE" id="PS51745">
    <property type="entry name" value="PB1"/>
    <property type="match status" value="1"/>
</dbReference>
<reference evidence="4 5" key="1">
    <citation type="submission" date="2014-02" db="EMBL/GenBank/DDBJ databases">
        <title>Single nucleus genome sequencing reveals high similarity among nuclei of an endomycorrhizal fungus.</title>
        <authorList>
            <person name="Lin K."/>
            <person name="Geurts R."/>
            <person name="Zhang Z."/>
            <person name="Limpens E."/>
            <person name="Saunders D.G."/>
            <person name="Mu D."/>
            <person name="Pang E."/>
            <person name="Cao H."/>
            <person name="Cha H."/>
            <person name="Lin T."/>
            <person name="Zhou Q."/>
            <person name="Shang Y."/>
            <person name="Li Y."/>
            <person name="Ivanov S."/>
            <person name="Sharma T."/>
            <person name="Velzen R.V."/>
            <person name="Ruijter N.D."/>
            <person name="Aanen D.K."/>
            <person name="Win J."/>
            <person name="Kamoun S."/>
            <person name="Bisseling T."/>
            <person name="Huang S."/>
        </authorList>
    </citation>
    <scope>NUCLEOTIDE SEQUENCE [LARGE SCALE GENOMIC DNA]</scope>
    <source>
        <strain evidence="5">DAOM197198w</strain>
    </source>
</reference>
<dbReference type="InterPro" id="IPR015940">
    <property type="entry name" value="UBA"/>
</dbReference>
<dbReference type="CDD" id="cd05992">
    <property type="entry name" value="PB1"/>
    <property type="match status" value="1"/>
</dbReference>
<proteinExistence type="predicted"/>
<dbReference type="SUPFAM" id="SSF46934">
    <property type="entry name" value="UBA-like"/>
    <property type="match status" value="1"/>
</dbReference>
<evidence type="ECO:0000259" key="3">
    <source>
        <dbReference type="PROSITE" id="PS51745"/>
    </source>
</evidence>
<dbReference type="InterPro" id="IPR000270">
    <property type="entry name" value="PB1_dom"/>
</dbReference>
<evidence type="ECO:0008006" key="6">
    <source>
        <dbReference type="Google" id="ProtNLM"/>
    </source>
</evidence>
<name>A0A015IQ83_RHIIW</name>
<evidence type="ECO:0000256" key="1">
    <source>
        <dbReference type="SAM" id="MobiDB-lite"/>
    </source>
</evidence>
<feature type="region of interest" description="Disordered" evidence="1">
    <location>
        <begin position="155"/>
        <end position="196"/>
    </location>
</feature>
<dbReference type="InterPro" id="IPR053793">
    <property type="entry name" value="PB1-like"/>
</dbReference>
<feature type="region of interest" description="Disordered" evidence="1">
    <location>
        <begin position="321"/>
        <end position="343"/>
    </location>
</feature>
<dbReference type="Pfam" id="PF00564">
    <property type="entry name" value="PB1"/>
    <property type="match status" value="1"/>
</dbReference>
<keyword evidence="5" id="KW-1185">Reference proteome</keyword>
<dbReference type="InterPro" id="IPR009060">
    <property type="entry name" value="UBA-like_sf"/>
</dbReference>
<dbReference type="SMART" id="SM00666">
    <property type="entry name" value="PB1"/>
    <property type="match status" value="1"/>
</dbReference>
<dbReference type="PANTHER" id="PTHR20930">
    <property type="entry name" value="OVARIAN CARCINOMA ANTIGEN CA125-RELATED"/>
    <property type="match status" value="1"/>
</dbReference>
<evidence type="ECO:0000313" key="5">
    <source>
        <dbReference type="Proteomes" id="UP000022910"/>
    </source>
</evidence>
<dbReference type="EMBL" id="JEMT01027738">
    <property type="protein sequence ID" value="EXX56405.1"/>
    <property type="molecule type" value="Genomic_DNA"/>
</dbReference>
<feature type="domain" description="UBA" evidence="2">
    <location>
        <begin position="260"/>
        <end position="304"/>
    </location>
</feature>
<organism evidence="4 5">
    <name type="scientific">Rhizophagus irregularis (strain DAOM 197198w)</name>
    <name type="common">Glomus intraradices</name>
    <dbReference type="NCBI Taxonomy" id="1432141"/>
    <lineage>
        <taxon>Eukaryota</taxon>
        <taxon>Fungi</taxon>
        <taxon>Fungi incertae sedis</taxon>
        <taxon>Mucoromycota</taxon>
        <taxon>Glomeromycotina</taxon>
        <taxon>Glomeromycetes</taxon>
        <taxon>Glomerales</taxon>
        <taxon>Glomeraceae</taxon>
        <taxon>Rhizophagus</taxon>
    </lineage>
</organism>
<protein>
    <recommendedName>
        <fullName evidence="6">PB1 domain-containing protein</fullName>
    </recommendedName>
</protein>
<dbReference type="HOGENOM" id="CLU_723892_0_0_1"/>
<dbReference type="PROSITE" id="PS50030">
    <property type="entry name" value="UBA"/>
    <property type="match status" value="1"/>
</dbReference>
<dbReference type="SMR" id="A0A015IQ83"/>
<dbReference type="SUPFAM" id="SSF54277">
    <property type="entry name" value="CAD &amp; PB1 domains"/>
    <property type="match status" value="1"/>
</dbReference>
<sequence>MANIKVTYGSISRRLTISSTTTWSEIETQFRNLFNIPKEFQIIVSYTDDEGDVITLSSDLELQEVLSNNSNNAIKFILTTSIMNNLNDDNNVLDDREKSTDTIIDDETSNLINGVSSIQIEDPNNDKTTSKYKHVTITDEIDDPLFNQQQETIGENSKNATESNNNDNVKEKNPSVEENQENQESQESQENNDYEPEIIVIITRNPWLHRRRERFGGCNPYYSCHTFGGRSHSGENTHGCNRNANSRGYGCGRYYRRRQQISPEIVAEKINTLHSMGFFNDNLEELVRKYNGNLEAIIEVLLFNQQNEQNNENVNKQVVREENNEKDQPMEIEEENNKPYVLK</sequence>
<dbReference type="OrthoDB" id="661148at2759"/>
<evidence type="ECO:0000259" key="2">
    <source>
        <dbReference type="PROSITE" id="PS50030"/>
    </source>
</evidence>
<feature type="domain" description="PB1" evidence="3">
    <location>
        <begin position="1"/>
        <end position="82"/>
    </location>
</feature>
<dbReference type="PANTHER" id="PTHR20930:SF0">
    <property type="entry name" value="PROTEIN ILRUN"/>
    <property type="match status" value="1"/>
</dbReference>
<dbReference type="Proteomes" id="UP000022910">
    <property type="component" value="Unassembled WGS sequence"/>
</dbReference>
<evidence type="ECO:0000313" key="4">
    <source>
        <dbReference type="EMBL" id="EXX56405.1"/>
    </source>
</evidence>
<dbReference type="Gene3D" id="3.10.20.90">
    <property type="entry name" value="Phosphatidylinositol 3-kinase Catalytic Subunit, Chain A, domain 1"/>
    <property type="match status" value="1"/>
</dbReference>